<dbReference type="KEGG" id="knv:Pan216_41780"/>
<gene>
    <name evidence="2" type="primary">cas9</name>
    <name evidence="2" type="ORF">Pan216_41780</name>
</gene>
<name>A0A518B8K6_9BACT</name>
<dbReference type="Proteomes" id="UP000317093">
    <property type="component" value="Chromosome"/>
</dbReference>
<keyword evidence="2" id="KW-0378">Hydrolase</keyword>
<dbReference type="RefSeq" id="WP_145260678.1">
    <property type="nucleotide sequence ID" value="NZ_CP036279.1"/>
</dbReference>
<dbReference type="OrthoDB" id="9802901at2"/>
<protein>
    <submittedName>
        <fullName evidence="2">CRISPR-associated endonuclease Cas9</fullName>
    </submittedName>
</protein>
<dbReference type="GO" id="GO:0004519">
    <property type="term" value="F:endonuclease activity"/>
    <property type="evidence" value="ECO:0007669"/>
    <property type="project" value="UniProtKB-KW"/>
</dbReference>
<evidence type="ECO:0000313" key="3">
    <source>
        <dbReference type="Proteomes" id="UP000317093"/>
    </source>
</evidence>
<reference evidence="2 3" key="1">
    <citation type="submission" date="2019-02" db="EMBL/GenBank/DDBJ databases">
        <title>Deep-cultivation of Planctomycetes and their phenomic and genomic characterization uncovers novel biology.</title>
        <authorList>
            <person name="Wiegand S."/>
            <person name="Jogler M."/>
            <person name="Boedeker C."/>
            <person name="Pinto D."/>
            <person name="Vollmers J."/>
            <person name="Rivas-Marin E."/>
            <person name="Kohn T."/>
            <person name="Peeters S.H."/>
            <person name="Heuer A."/>
            <person name="Rast P."/>
            <person name="Oberbeckmann S."/>
            <person name="Bunk B."/>
            <person name="Jeske O."/>
            <person name="Meyerdierks A."/>
            <person name="Storesund J.E."/>
            <person name="Kallscheuer N."/>
            <person name="Luecker S."/>
            <person name="Lage O.M."/>
            <person name="Pohl T."/>
            <person name="Merkel B.J."/>
            <person name="Hornburger P."/>
            <person name="Mueller R.-W."/>
            <person name="Bruemmer F."/>
            <person name="Labrenz M."/>
            <person name="Spormann A.M."/>
            <person name="Op den Camp H."/>
            <person name="Overmann J."/>
            <person name="Amann R."/>
            <person name="Jetten M.S.M."/>
            <person name="Mascher T."/>
            <person name="Medema M.H."/>
            <person name="Devos D.P."/>
            <person name="Kaster A.-K."/>
            <person name="Ovreas L."/>
            <person name="Rohde M."/>
            <person name="Galperin M.Y."/>
            <person name="Jogler C."/>
        </authorList>
    </citation>
    <scope>NUCLEOTIDE SEQUENCE [LARGE SCALE GENOMIC DNA]</scope>
    <source>
        <strain evidence="2 3">Pan216</strain>
    </source>
</reference>
<dbReference type="InterPro" id="IPR052892">
    <property type="entry name" value="NA-targeting_endonuclease"/>
</dbReference>
<dbReference type="AlphaFoldDB" id="A0A518B8K6"/>
<accession>A0A518B8K6</accession>
<dbReference type="InterPro" id="IPR003615">
    <property type="entry name" value="HNH_nuc"/>
</dbReference>
<sequence length="198" mass="22806">MAANVLQRPTLVLNRHWQPVNVATVARAVVLVWSDSARVVDTENYQTYSWSDWAKLRAEESEPVIRTVTACFRVPEVITLTEYSGFPSAKVTFSRRNVFKRDHYTCQYCGIQPGSEELTIDHVVPRAQGGVSSWENCVLACVECNKLKADRTPDQARMKLRHLPKRPAWKPIYSATRIRIHSWSNFLNEAYWNIPLEE</sequence>
<dbReference type="PANTHER" id="PTHR33877:SF2">
    <property type="entry name" value="OS07G0170200 PROTEIN"/>
    <property type="match status" value="1"/>
</dbReference>
<evidence type="ECO:0000259" key="1">
    <source>
        <dbReference type="SMART" id="SM00507"/>
    </source>
</evidence>
<dbReference type="SMART" id="SM00507">
    <property type="entry name" value="HNHc"/>
    <property type="match status" value="1"/>
</dbReference>
<dbReference type="GO" id="GO:0003676">
    <property type="term" value="F:nucleic acid binding"/>
    <property type="evidence" value="ECO:0007669"/>
    <property type="project" value="InterPro"/>
</dbReference>
<dbReference type="Gene3D" id="1.10.30.50">
    <property type="match status" value="1"/>
</dbReference>
<proteinExistence type="predicted"/>
<dbReference type="InterPro" id="IPR002711">
    <property type="entry name" value="HNH"/>
</dbReference>
<evidence type="ECO:0000313" key="2">
    <source>
        <dbReference type="EMBL" id="QDU63300.1"/>
    </source>
</evidence>
<keyword evidence="2" id="KW-0540">Nuclease</keyword>
<keyword evidence="2" id="KW-0255">Endonuclease</keyword>
<feature type="domain" description="HNH nuclease" evidence="1">
    <location>
        <begin position="93"/>
        <end position="146"/>
    </location>
</feature>
<keyword evidence="3" id="KW-1185">Reference proteome</keyword>
<dbReference type="PANTHER" id="PTHR33877">
    <property type="entry name" value="SLL1193 PROTEIN"/>
    <property type="match status" value="1"/>
</dbReference>
<dbReference type="EMBL" id="CP036279">
    <property type="protein sequence ID" value="QDU63300.1"/>
    <property type="molecule type" value="Genomic_DNA"/>
</dbReference>
<dbReference type="CDD" id="cd00085">
    <property type="entry name" value="HNHc"/>
    <property type="match status" value="1"/>
</dbReference>
<organism evidence="2 3">
    <name type="scientific">Kolteria novifilia</name>
    <dbReference type="NCBI Taxonomy" id="2527975"/>
    <lineage>
        <taxon>Bacteria</taxon>
        <taxon>Pseudomonadati</taxon>
        <taxon>Planctomycetota</taxon>
        <taxon>Planctomycetia</taxon>
        <taxon>Kolteriales</taxon>
        <taxon>Kolteriaceae</taxon>
        <taxon>Kolteria</taxon>
    </lineage>
</organism>
<dbReference type="Pfam" id="PF01844">
    <property type="entry name" value="HNH"/>
    <property type="match status" value="1"/>
</dbReference>
<dbReference type="GO" id="GO:0008270">
    <property type="term" value="F:zinc ion binding"/>
    <property type="evidence" value="ECO:0007669"/>
    <property type="project" value="InterPro"/>
</dbReference>